<sequence>METIGFESDHVHMVMVMPPKYAIADVIGQLKSQSSSRLRKKFTWLSKVY</sequence>
<keyword evidence="3" id="KW-1185">Reference proteome</keyword>
<dbReference type="GO" id="GO:0006313">
    <property type="term" value="P:DNA transposition"/>
    <property type="evidence" value="ECO:0007669"/>
    <property type="project" value="InterPro"/>
</dbReference>
<dbReference type="InterPro" id="IPR002686">
    <property type="entry name" value="Transposase_17"/>
</dbReference>
<dbReference type="EMBL" id="CP059732">
    <property type="protein sequence ID" value="QMW06690.1"/>
    <property type="molecule type" value="Genomic_DNA"/>
</dbReference>
<proteinExistence type="predicted"/>
<dbReference type="InterPro" id="IPR036515">
    <property type="entry name" value="Transposase_17_sf"/>
</dbReference>
<dbReference type="Pfam" id="PF01797">
    <property type="entry name" value="Y1_Tnp"/>
    <property type="match status" value="1"/>
</dbReference>
<dbReference type="KEGG" id="sfol:H3H32_18260"/>
<evidence type="ECO:0000313" key="3">
    <source>
        <dbReference type="Proteomes" id="UP000515369"/>
    </source>
</evidence>
<feature type="domain" description="Transposase IS200-like" evidence="1">
    <location>
        <begin position="4"/>
        <end position="47"/>
    </location>
</feature>
<organism evidence="2 3">
    <name type="scientific">Spirosoma foliorum</name>
    <dbReference type="NCBI Taxonomy" id="2710596"/>
    <lineage>
        <taxon>Bacteria</taxon>
        <taxon>Pseudomonadati</taxon>
        <taxon>Bacteroidota</taxon>
        <taxon>Cytophagia</taxon>
        <taxon>Cytophagales</taxon>
        <taxon>Cytophagaceae</taxon>
        <taxon>Spirosoma</taxon>
    </lineage>
</organism>
<gene>
    <name evidence="2" type="ORF">H3H32_18260</name>
</gene>
<dbReference type="GO" id="GO:0004803">
    <property type="term" value="F:transposase activity"/>
    <property type="evidence" value="ECO:0007669"/>
    <property type="project" value="InterPro"/>
</dbReference>
<dbReference type="Gene3D" id="3.30.70.1290">
    <property type="entry name" value="Transposase IS200-like"/>
    <property type="match status" value="1"/>
</dbReference>
<dbReference type="GO" id="GO:0003677">
    <property type="term" value="F:DNA binding"/>
    <property type="evidence" value="ECO:0007669"/>
    <property type="project" value="InterPro"/>
</dbReference>
<evidence type="ECO:0000259" key="1">
    <source>
        <dbReference type="Pfam" id="PF01797"/>
    </source>
</evidence>
<dbReference type="Proteomes" id="UP000515369">
    <property type="component" value="Chromosome"/>
</dbReference>
<reference evidence="2 3" key="1">
    <citation type="submission" date="2020-07" db="EMBL/GenBank/DDBJ databases">
        <title>Spirosoma foliorum sp. nov., isolated from the leaves on the Nejang mountain Korea, Republic of.</title>
        <authorList>
            <person name="Ho H."/>
            <person name="Lee Y.-J."/>
            <person name="Nurcahyanto D.-A."/>
            <person name="Kim S.-G."/>
        </authorList>
    </citation>
    <scope>NUCLEOTIDE SEQUENCE [LARGE SCALE GENOMIC DNA]</scope>
    <source>
        <strain evidence="2 3">PL0136</strain>
    </source>
</reference>
<name>A0A7G5H6E8_9BACT</name>
<protein>
    <submittedName>
        <fullName evidence="2">Transposase</fullName>
    </submittedName>
</protein>
<evidence type="ECO:0000313" key="2">
    <source>
        <dbReference type="EMBL" id="QMW06690.1"/>
    </source>
</evidence>
<accession>A0A7G5H6E8</accession>
<dbReference type="AlphaFoldDB" id="A0A7G5H6E8"/>
<dbReference type="SUPFAM" id="SSF143422">
    <property type="entry name" value="Transposase IS200-like"/>
    <property type="match status" value="1"/>
</dbReference>